<dbReference type="SUPFAM" id="SSF55103">
    <property type="entry name" value="FAD-linked oxidases, C-terminal domain"/>
    <property type="match status" value="1"/>
</dbReference>
<keyword evidence="7" id="KW-0560">Oxidoreductase</keyword>
<dbReference type="Gene3D" id="3.30.43.10">
    <property type="entry name" value="Uridine Diphospho-n-acetylenolpyruvylglucosamine Reductase, domain 2"/>
    <property type="match status" value="1"/>
</dbReference>
<evidence type="ECO:0000256" key="4">
    <source>
        <dbReference type="ARBA" id="ARBA00022630"/>
    </source>
</evidence>
<evidence type="ECO:0000256" key="6">
    <source>
        <dbReference type="ARBA" id="ARBA00022946"/>
    </source>
</evidence>
<dbReference type="InterPro" id="IPR004113">
    <property type="entry name" value="FAD-bd_oxidored_4_C"/>
</dbReference>
<dbReference type="Pfam" id="PF02754">
    <property type="entry name" value="CCG"/>
    <property type="match status" value="2"/>
</dbReference>
<dbReference type="EC" id="1.1.2.4" evidence="9"/>
<evidence type="ECO:0000256" key="3">
    <source>
        <dbReference type="ARBA" id="ARBA00008000"/>
    </source>
</evidence>
<dbReference type="PROSITE" id="PS00198">
    <property type="entry name" value="4FE4S_FER_1"/>
    <property type="match status" value="1"/>
</dbReference>
<dbReference type="GO" id="GO:0051536">
    <property type="term" value="F:iron-sulfur cluster binding"/>
    <property type="evidence" value="ECO:0007669"/>
    <property type="project" value="InterPro"/>
</dbReference>
<accession>A0A381TD61</accession>
<gene>
    <name evidence="12" type="ORF">METZ01_LOCUS66904</name>
</gene>
<dbReference type="InterPro" id="IPR016169">
    <property type="entry name" value="FAD-bd_PCMH_sub2"/>
</dbReference>
<dbReference type="PANTHER" id="PTHR11748">
    <property type="entry name" value="D-LACTATE DEHYDROGENASE"/>
    <property type="match status" value="1"/>
</dbReference>
<organism evidence="12">
    <name type="scientific">marine metagenome</name>
    <dbReference type="NCBI Taxonomy" id="408172"/>
    <lineage>
        <taxon>unclassified sequences</taxon>
        <taxon>metagenomes</taxon>
        <taxon>ecological metagenomes</taxon>
    </lineage>
</organism>
<dbReference type="PANTHER" id="PTHR11748:SF111">
    <property type="entry name" value="D-LACTATE DEHYDROGENASE, MITOCHONDRIAL-RELATED"/>
    <property type="match status" value="1"/>
</dbReference>
<dbReference type="GO" id="GO:0008720">
    <property type="term" value="F:D-lactate dehydrogenase (NAD+) activity"/>
    <property type="evidence" value="ECO:0007669"/>
    <property type="project" value="TreeGrafter"/>
</dbReference>
<evidence type="ECO:0000259" key="11">
    <source>
        <dbReference type="PROSITE" id="PS51387"/>
    </source>
</evidence>
<keyword evidence="8" id="KW-0496">Mitochondrion</keyword>
<dbReference type="InterPro" id="IPR016166">
    <property type="entry name" value="FAD-bd_PCMH"/>
</dbReference>
<protein>
    <recommendedName>
        <fullName evidence="9">D-lactate dehydrogenase (cytochrome)</fullName>
        <ecNumber evidence="9">1.1.2.4</ecNumber>
    </recommendedName>
</protein>
<dbReference type="InterPro" id="IPR017900">
    <property type="entry name" value="4Fe4S_Fe_S_CS"/>
</dbReference>
<name>A0A381TD61_9ZZZZ</name>
<feature type="domain" description="FAD-binding PCMH-type" evidence="11">
    <location>
        <begin position="30"/>
        <end position="258"/>
    </location>
</feature>
<dbReference type="InterPro" id="IPR006094">
    <property type="entry name" value="Oxid_FAD_bind_N"/>
</dbReference>
<comment type="similarity">
    <text evidence="3">Belongs to the FAD-binding oxidoreductase/transferase type 4 family.</text>
</comment>
<evidence type="ECO:0000259" key="10">
    <source>
        <dbReference type="PROSITE" id="PS51379"/>
    </source>
</evidence>
<dbReference type="GO" id="GO:0005739">
    <property type="term" value="C:mitochondrion"/>
    <property type="evidence" value="ECO:0007669"/>
    <property type="project" value="UniProtKB-SubCell"/>
</dbReference>
<dbReference type="InterPro" id="IPR017896">
    <property type="entry name" value="4Fe4S_Fe-S-bd"/>
</dbReference>
<dbReference type="InterPro" id="IPR009051">
    <property type="entry name" value="Helical_ferredxn"/>
</dbReference>
<sequence length="928" mass="103672">MTKLHNINSTDMLSTSWIDRLSYCRDASVYRMVPEAVAKPKNENEIEDLFNYSRNNKIPITFRTAGTSLSGQSVTNGILVEVKDHWNRFRVLDGGNKIFLQPGVNGATANQMLSSYNRKIGPDPASINAACIGGIVSNNSSGMVCGTEHNSYNTLESIRFMLPNGHVYESGSKGESKRFQYSEPELFNGILNIKSYIDDNRRLYNKIINKYRIKNTVGYSMNSFVDYSDPLDIFSHLLIGSEGTLAFISAVTLDTVPDYEHKSTGLILYNSSISACNSVMDFKDSGANAIEFLDDNALRTAVNIQNPPYNSKEIEDGFSGILVEYHCKDYEILTKRVEVAKEIMQKSNSINISSGFCNDAKKRESLWKIRKGLYPTVGALRKIGTTVITEDIAVDVQNFSDIVDDMKNIFKSYGFNDAVTFGHAKDGNLHYVCSVDLETSSGVKNYELLLDKMSEITLNNYNGSLKAEHGTGRNMAPFVEKEWGGEIFDIMWNIKSLSDPDFILNPDVILTRDSKIHIKSLKPMPKVNGLVDTCVECGFCEKVCPSTGYTLSPRQRIGIMRELELIRDPIIRSDIDKDLEYYLDKSCATDGLCEDRCPVNINTGEMIRDYRVKTNNNFPAHIVENNFSLSLTIFRFLLKIGNYSSRIMGKEKFKHITNRLNNVSNGLFPVWPTMGFNLAKNSYEGNCGMGRAETIMYPSCVGRILSGDSTGTSNAEYMIMLSNHVGTKLHVLDDYDDFCCGMSFDSHGQREVGIRMAEKLTSKLYKDSDNGRIPIVIDNSPCTYHLKDYIKGSNYDLTILDIIEYLDSVKEKCSINPINEKYFVHAPCSAEKMSLNNRFHSLMDECVSKVMIDEEQKCCGAAGDKSLRHPGLSAYASNKLLLHDSCSDGVSSSITCELGMSEATGKNFKNIIPVFCKAAGISKSIVEN</sequence>
<keyword evidence="4" id="KW-0285">Flavoprotein</keyword>
<dbReference type="Pfam" id="PF02913">
    <property type="entry name" value="FAD-oxidase_C"/>
    <property type="match status" value="1"/>
</dbReference>
<reference evidence="12" key="1">
    <citation type="submission" date="2018-05" db="EMBL/GenBank/DDBJ databases">
        <authorList>
            <person name="Lanie J.A."/>
            <person name="Ng W.-L."/>
            <person name="Kazmierczak K.M."/>
            <person name="Andrzejewski T.M."/>
            <person name="Davidsen T.M."/>
            <person name="Wayne K.J."/>
            <person name="Tettelin H."/>
            <person name="Glass J.I."/>
            <person name="Rusch D."/>
            <person name="Podicherti R."/>
            <person name="Tsui H.-C.T."/>
            <person name="Winkler M.E."/>
        </authorList>
    </citation>
    <scope>NUCLEOTIDE SEQUENCE</scope>
</reference>
<dbReference type="Gene3D" id="1.10.1060.10">
    <property type="entry name" value="Alpha-helical ferredoxin"/>
    <property type="match status" value="1"/>
</dbReference>
<dbReference type="InterPro" id="IPR016167">
    <property type="entry name" value="FAD-bd_PCMH_sub1"/>
</dbReference>
<evidence type="ECO:0000256" key="5">
    <source>
        <dbReference type="ARBA" id="ARBA00022827"/>
    </source>
</evidence>
<comment type="subcellular location">
    <subcellularLocation>
        <location evidence="2">Mitochondrion</location>
    </subcellularLocation>
</comment>
<dbReference type="InterPro" id="IPR004017">
    <property type="entry name" value="Cys_rich_dom"/>
</dbReference>
<dbReference type="AlphaFoldDB" id="A0A381TD61"/>
<evidence type="ECO:0000256" key="7">
    <source>
        <dbReference type="ARBA" id="ARBA00023002"/>
    </source>
</evidence>
<dbReference type="Pfam" id="PF13183">
    <property type="entry name" value="Fer4_8"/>
    <property type="match status" value="1"/>
</dbReference>
<dbReference type="PROSITE" id="PS51387">
    <property type="entry name" value="FAD_PCMH"/>
    <property type="match status" value="1"/>
</dbReference>
<dbReference type="SUPFAM" id="SSF56176">
    <property type="entry name" value="FAD-binding/transporter-associated domain-like"/>
    <property type="match status" value="1"/>
</dbReference>
<dbReference type="Pfam" id="PF01565">
    <property type="entry name" value="FAD_binding_4"/>
    <property type="match status" value="1"/>
</dbReference>
<dbReference type="GO" id="GO:0004458">
    <property type="term" value="F:D-lactate dehydrogenase (cytochrome) activity"/>
    <property type="evidence" value="ECO:0007669"/>
    <property type="project" value="UniProtKB-EC"/>
</dbReference>
<dbReference type="Gene3D" id="3.30.70.2740">
    <property type="match status" value="1"/>
</dbReference>
<dbReference type="GO" id="GO:1903457">
    <property type="term" value="P:lactate catabolic process"/>
    <property type="evidence" value="ECO:0007669"/>
    <property type="project" value="TreeGrafter"/>
</dbReference>
<dbReference type="Gene3D" id="3.30.465.10">
    <property type="match status" value="1"/>
</dbReference>
<dbReference type="SUPFAM" id="SSF46548">
    <property type="entry name" value="alpha-helical ferredoxin"/>
    <property type="match status" value="1"/>
</dbReference>
<evidence type="ECO:0000313" key="12">
    <source>
        <dbReference type="EMBL" id="SVA14050.1"/>
    </source>
</evidence>
<dbReference type="InterPro" id="IPR016164">
    <property type="entry name" value="FAD-linked_Oxase-like_C"/>
</dbReference>
<dbReference type="PROSITE" id="PS51379">
    <property type="entry name" value="4FE4S_FER_2"/>
    <property type="match status" value="1"/>
</dbReference>
<evidence type="ECO:0000256" key="2">
    <source>
        <dbReference type="ARBA" id="ARBA00004173"/>
    </source>
</evidence>
<evidence type="ECO:0000256" key="8">
    <source>
        <dbReference type="ARBA" id="ARBA00023128"/>
    </source>
</evidence>
<dbReference type="InterPro" id="IPR036318">
    <property type="entry name" value="FAD-bd_PCMH-like_sf"/>
</dbReference>
<comment type="cofactor">
    <cofactor evidence="1">
        <name>FAD</name>
        <dbReference type="ChEBI" id="CHEBI:57692"/>
    </cofactor>
</comment>
<keyword evidence="5" id="KW-0274">FAD</keyword>
<dbReference type="EMBL" id="UINC01004400">
    <property type="protein sequence ID" value="SVA14050.1"/>
    <property type="molecule type" value="Genomic_DNA"/>
</dbReference>
<feature type="domain" description="4Fe-4S ferredoxin-type" evidence="10">
    <location>
        <begin position="523"/>
        <end position="554"/>
    </location>
</feature>
<evidence type="ECO:0000256" key="1">
    <source>
        <dbReference type="ARBA" id="ARBA00001974"/>
    </source>
</evidence>
<keyword evidence="6" id="KW-0809">Transit peptide</keyword>
<evidence type="ECO:0000256" key="9">
    <source>
        <dbReference type="ARBA" id="ARBA00038897"/>
    </source>
</evidence>
<dbReference type="GO" id="GO:0071949">
    <property type="term" value="F:FAD binding"/>
    <property type="evidence" value="ECO:0007669"/>
    <property type="project" value="InterPro"/>
</dbReference>
<proteinExistence type="inferred from homology"/>